<accession>A0A2J8T7V4</accession>
<evidence type="ECO:0000313" key="1">
    <source>
        <dbReference type="EMBL" id="PNJ29096.1"/>
    </source>
</evidence>
<dbReference type="AlphaFoldDB" id="A0A2J8T7V4"/>
<sequence length="78" mass="8074">TGSASRRCGGPAGVVARSGGAPGPLGSGDCGACGWGPLAGSPSLRDRALFTVYFIRPAWRNARGRLQREKAYSESVYC</sequence>
<organism evidence="1">
    <name type="scientific">Pongo abelii</name>
    <name type="common">Sumatran orangutan</name>
    <name type="synonym">Pongo pygmaeus abelii</name>
    <dbReference type="NCBI Taxonomy" id="9601"/>
    <lineage>
        <taxon>Eukaryota</taxon>
        <taxon>Metazoa</taxon>
        <taxon>Chordata</taxon>
        <taxon>Craniata</taxon>
        <taxon>Vertebrata</taxon>
        <taxon>Euteleostomi</taxon>
        <taxon>Mammalia</taxon>
        <taxon>Eutheria</taxon>
        <taxon>Euarchontoglires</taxon>
        <taxon>Primates</taxon>
        <taxon>Haplorrhini</taxon>
        <taxon>Catarrhini</taxon>
        <taxon>Hominidae</taxon>
        <taxon>Pongo</taxon>
    </lineage>
</organism>
<gene>
    <name evidence="1" type="ORF">CR201_G0037283</name>
</gene>
<feature type="non-terminal residue" evidence="1">
    <location>
        <position position="1"/>
    </location>
</feature>
<name>A0A2J8T7V4_PONAB</name>
<dbReference type="EMBL" id="NDHI03003518">
    <property type="protein sequence ID" value="PNJ29096.1"/>
    <property type="molecule type" value="Genomic_DNA"/>
</dbReference>
<reference evidence="1" key="1">
    <citation type="submission" date="2017-12" db="EMBL/GenBank/DDBJ databases">
        <title>High-resolution comparative analysis of great ape genomes.</title>
        <authorList>
            <person name="Pollen A."/>
            <person name="Hastie A."/>
            <person name="Hormozdiari F."/>
            <person name="Dougherty M."/>
            <person name="Liu R."/>
            <person name="Chaisson M."/>
            <person name="Hoppe E."/>
            <person name="Hill C."/>
            <person name="Pang A."/>
            <person name="Hillier L."/>
            <person name="Baker C."/>
            <person name="Armstrong J."/>
            <person name="Shendure J."/>
            <person name="Paten B."/>
            <person name="Wilson R."/>
            <person name="Chao H."/>
            <person name="Schneider V."/>
            <person name="Ventura M."/>
            <person name="Kronenberg Z."/>
            <person name="Murali S."/>
            <person name="Gordon D."/>
            <person name="Cantsilieris S."/>
            <person name="Munson K."/>
            <person name="Nelson B."/>
            <person name="Raja A."/>
            <person name="Underwood J."/>
            <person name="Diekhans M."/>
            <person name="Fiddes I."/>
            <person name="Haussler D."/>
            <person name="Eichler E."/>
        </authorList>
    </citation>
    <scope>NUCLEOTIDE SEQUENCE [LARGE SCALE GENOMIC DNA]</scope>
    <source>
        <strain evidence="1">Susie</strain>
    </source>
</reference>
<protein>
    <submittedName>
        <fullName evidence="1">FBXO15 isoform 5</fullName>
    </submittedName>
</protein>
<comment type="caution">
    <text evidence="1">The sequence shown here is derived from an EMBL/GenBank/DDBJ whole genome shotgun (WGS) entry which is preliminary data.</text>
</comment>
<proteinExistence type="predicted"/>